<name>A0ACC0CQT5_9PEZI</name>
<dbReference type="EMBL" id="MU394364">
    <property type="protein sequence ID" value="KAI6082743.1"/>
    <property type="molecule type" value="Genomic_DNA"/>
</dbReference>
<reference evidence="1 2" key="1">
    <citation type="journal article" date="2022" name="New Phytol.">
        <title>Ecological generalism drives hyperdiversity of secondary metabolite gene clusters in xylarialean endophytes.</title>
        <authorList>
            <person name="Franco M.E.E."/>
            <person name="Wisecaver J.H."/>
            <person name="Arnold A.E."/>
            <person name="Ju Y.M."/>
            <person name="Slot J.C."/>
            <person name="Ahrendt S."/>
            <person name="Moore L.P."/>
            <person name="Eastman K.E."/>
            <person name="Scott K."/>
            <person name="Konkel Z."/>
            <person name="Mondo S.J."/>
            <person name="Kuo A."/>
            <person name="Hayes R.D."/>
            <person name="Haridas S."/>
            <person name="Andreopoulos B."/>
            <person name="Riley R."/>
            <person name="LaButti K."/>
            <person name="Pangilinan J."/>
            <person name="Lipzen A."/>
            <person name="Amirebrahimi M."/>
            <person name="Yan J."/>
            <person name="Adam C."/>
            <person name="Keymanesh K."/>
            <person name="Ng V."/>
            <person name="Louie K."/>
            <person name="Northen T."/>
            <person name="Drula E."/>
            <person name="Henrissat B."/>
            <person name="Hsieh H.M."/>
            <person name="Youens-Clark K."/>
            <person name="Lutzoni F."/>
            <person name="Miadlikowska J."/>
            <person name="Eastwood D.C."/>
            <person name="Hamelin R.C."/>
            <person name="Grigoriev I.V."/>
            <person name="U'Ren J.M."/>
        </authorList>
    </citation>
    <scope>NUCLEOTIDE SEQUENCE [LARGE SCALE GENOMIC DNA]</scope>
    <source>
        <strain evidence="1 2">ER1909</strain>
    </source>
</reference>
<keyword evidence="2" id="KW-1185">Reference proteome</keyword>
<organism evidence="1 2">
    <name type="scientific">Hypoxylon rubiginosum</name>
    <dbReference type="NCBI Taxonomy" id="110542"/>
    <lineage>
        <taxon>Eukaryota</taxon>
        <taxon>Fungi</taxon>
        <taxon>Dikarya</taxon>
        <taxon>Ascomycota</taxon>
        <taxon>Pezizomycotina</taxon>
        <taxon>Sordariomycetes</taxon>
        <taxon>Xylariomycetidae</taxon>
        <taxon>Xylariales</taxon>
        <taxon>Hypoxylaceae</taxon>
        <taxon>Hypoxylon</taxon>
    </lineage>
</organism>
<protein>
    <submittedName>
        <fullName evidence="1">Uncharacterized protein</fullName>
    </submittedName>
</protein>
<gene>
    <name evidence="1" type="ORF">F4821DRAFT_281491</name>
</gene>
<sequence length="1248" mass="140781">MSYSPGQVRPILGENIDIGCFYDGYTDSFLPSKLIAADIPGEFASFTQVSERHVQISTDDSLVQKFKQLEISHELGASYLTGLVPVNGAAYYLVHRHGSSQVIQGAIQVTATEEKLDLVLRHGGINNHLSAEASQCKDGTHIVTGITFGARVIISVKVPYQDHKNSSNQRLGVSLDLLKAYVTSQIALDGQVNGESVLPTTEVLESSFGDFSFALFSDITGMECLQNLSIQEILRSIRSLPFHFQQTKKPISCKLLATENIQMVVDIKLSDNRQVTQVPNEFHEELFRLVGEWDSIEEKSRDLLANPELSRSELTLLRNECKARSLARHSFLDAYKEALIDARRGSSSLEPIVTTLRDSDSDKSRQKFVSIIDETTDNLKFRKRIVDQDGKLLDYEGAQKAISTGSNIYVFYFTEGMKREKESWEANQDIFFNLLKRNSGDYLVVAAHCNAKDIAFTKPRVTSYSRCEVVIEDMLDALDLADQSFARYDSGALDTGGCPRPTNRRLVRIPCPKKSCGNGARDWNCYKCRTPLEYHEGKIYCNCGRAEAKSYKWQCSSDKHGKSFAQYGTMALKSRLEKLHSYKDLNILILGETGVGKSTWINAFYNYMMFKTLDEAMNHNQLEYVIPSSFSMQYVDKTDTGSRFVEKDVRVGEFTDAEADGTRGNSGTQKAGVYRIPIRDTVVRLIDTPGVGDVRGIEADRKNLNSILRTINRVGSLHGIIILLKPNASRLTLMFRFCVKELLTYLHRDAAQNIVWGFTNTRQSGYMPGDTLQPLRTLLQENESLGLTVSPDTVFCFDSESFRYLAAKKQAQITMPNQDDFRQSWKKSVDETHRLLEYLSSNKPHSVSSTLSLNRARELISLLTSPMADVADVIERTIKLNQDEINELRGAKDRRDALKKSLHYSRIDIEVKGLDRPRTVCKNSGCVDMKDVAGVKRPVYRSLCHDPCYLTEVQEEVVGHAELTQCSAFKGKMHCQRDNCGHHWQEHLHIRFSQTEKVTQVIDQEVKAKLTSHKSTIQIKKEGIRSRETRIRGFKAELEEIRNAAAHFGLFLKKHSIVAYNDAMVRYLDELIKEERQTIASYNSVGEPVEKNEARLEDLEKSRKGYQERINVIEEQIEFSGDATLLDEQGVEDMVTKLYSLPTWGKNIQSIRSAVEWSKAADFHEQALQPKIHESVINNMKWLASSAATKVSSAVTSAMTKIGIMRGSQRGTAQTNTSSPSVAKRQNSNAKLNEERRKSRRIKRSPSP</sequence>
<accession>A0ACC0CQT5</accession>
<comment type="caution">
    <text evidence="1">The sequence shown here is derived from an EMBL/GenBank/DDBJ whole genome shotgun (WGS) entry which is preliminary data.</text>
</comment>
<evidence type="ECO:0000313" key="1">
    <source>
        <dbReference type="EMBL" id="KAI6082743.1"/>
    </source>
</evidence>
<dbReference type="Proteomes" id="UP001497680">
    <property type="component" value="Unassembled WGS sequence"/>
</dbReference>
<evidence type="ECO:0000313" key="2">
    <source>
        <dbReference type="Proteomes" id="UP001497680"/>
    </source>
</evidence>
<proteinExistence type="predicted"/>